<proteinExistence type="predicted"/>
<dbReference type="Proteomes" id="UP001066276">
    <property type="component" value="Chromosome 1_2"/>
</dbReference>
<gene>
    <name evidence="1" type="ORF">NDU88_004587</name>
</gene>
<reference evidence="1" key="1">
    <citation type="journal article" date="2022" name="bioRxiv">
        <title>Sequencing and chromosome-scale assembly of the giantPleurodeles waltlgenome.</title>
        <authorList>
            <person name="Brown T."/>
            <person name="Elewa A."/>
            <person name="Iarovenko S."/>
            <person name="Subramanian E."/>
            <person name="Araus A.J."/>
            <person name="Petzold A."/>
            <person name="Susuki M."/>
            <person name="Suzuki K.-i.T."/>
            <person name="Hayashi T."/>
            <person name="Toyoda A."/>
            <person name="Oliveira C."/>
            <person name="Osipova E."/>
            <person name="Leigh N.D."/>
            <person name="Simon A."/>
            <person name="Yun M.H."/>
        </authorList>
    </citation>
    <scope>NUCLEOTIDE SEQUENCE</scope>
    <source>
        <strain evidence="1">20211129_DDA</strain>
        <tissue evidence="1">Liver</tissue>
    </source>
</reference>
<accession>A0AAV7W5E3</accession>
<organism evidence="1 2">
    <name type="scientific">Pleurodeles waltl</name>
    <name type="common">Iberian ribbed newt</name>
    <dbReference type="NCBI Taxonomy" id="8319"/>
    <lineage>
        <taxon>Eukaryota</taxon>
        <taxon>Metazoa</taxon>
        <taxon>Chordata</taxon>
        <taxon>Craniata</taxon>
        <taxon>Vertebrata</taxon>
        <taxon>Euteleostomi</taxon>
        <taxon>Amphibia</taxon>
        <taxon>Batrachia</taxon>
        <taxon>Caudata</taxon>
        <taxon>Salamandroidea</taxon>
        <taxon>Salamandridae</taxon>
        <taxon>Pleurodelinae</taxon>
        <taxon>Pleurodeles</taxon>
    </lineage>
</organism>
<name>A0AAV7W5E3_PLEWA</name>
<keyword evidence="2" id="KW-1185">Reference proteome</keyword>
<protein>
    <submittedName>
        <fullName evidence="1">Uncharacterized protein</fullName>
    </submittedName>
</protein>
<comment type="caution">
    <text evidence="1">The sequence shown here is derived from an EMBL/GenBank/DDBJ whole genome shotgun (WGS) entry which is preliminary data.</text>
</comment>
<dbReference type="AlphaFoldDB" id="A0AAV7W5E3"/>
<evidence type="ECO:0000313" key="2">
    <source>
        <dbReference type="Proteomes" id="UP001066276"/>
    </source>
</evidence>
<sequence>MAGGVRRKLILEIHDIEGKLRNTECKAVSSSDTSNDTINLKKQWIETETCLRKFDYRHYAARLHAEGDRSSRMLAWLVKGVQWNTPINAIRLDTGTWQHSSGMWLENSLEDTAKRTCRNTPSSGSAGCKDAEKTQRTVYLIEGERTRASAFRYSGAAHRFADATTCSGSRS</sequence>
<evidence type="ECO:0000313" key="1">
    <source>
        <dbReference type="EMBL" id="KAJ1209209.1"/>
    </source>
</evidence>
<dbReference type="EMBL" id="JANPWB010000002">
    <property type="protein sequence ID" value="KAJ1209209.1"/>
    <property type="molecule type" value="Genomic_DNA"/>
</dbReference>